<protein>
    <recommendedName>
        <fullName evidence="3">DUF4410 domain-containing protein</fullName>
    </recommendedName>
</protein>
<organism evidence="1 2">
    <name type="scientific">Sedimenticola selenatireducens</name>
    <dbReference type="NCBI Taxonomy" id="191960"/>
    <lineage>
        <taxon>Bacteria</taxon>
        <taxon>Pseudomonadati</taxon>
        <taxon>Pseudomonadota</taxon>
        <taxon>Gammaproteobacteria</taxon>
        <taxon>Chromatiales</taxon>
        <taxon>Sedimenticolaceae</taxon>
        <taxon>Sedimenticola</taxon>
    </lineage>
</organism>
<sequence length="175" mass="18533">MYVDGSTREISASDFKKPDPLRPVQALFEFQTKGVANAQATDFLKVKVMDQITSSGLFSEVSEGPVTGGALLSITLNNIPVTDDAFSKGFVAGFTFGLAGSQVTDGYVCIARYIPNASGQAIVKKARHAIHTTVGNAAAPANSTKAENIEVAVTSMTRQIVSNVLNDLSLDDEFK</sequence>
<gene>
    <name evidence="1" type="ORF">FHP88_07210</name>
</gene>
<keyword evidence="2" id="KW-1185">Reference proteome</keyword>
<evidence type="ECO:0000313" key="1">
    <source>
        <dbReference type="EMBL" id="TVO75982.1"/>
    </source>
</evidence>
<evidence type="ECO:0000313" key="2">
    <source>
        <dbReference type="Proteomes" id="UP000316649"/>
    </source>
</evidence>
<proteinExistence type="predicted"/>
<dbReference type="Proteomes" id="UP000316649">
    <property type="component" value="Unassembled WGS sequence"/>
</dbReference>
<name>A0A558DS10_9GAMM</name>
<dbReference type="AlphaFoldDB" id="A0A558DS10"/>
<comment type="caution">
    <text evidence="1">The sequence shown here is derived from an EMBL/GenBank/DDBJ whole genome shotgun (WGS) entry which is preliminary data.</text>
</comment>
<dbReference type="EMBL" id="VMNH01000007">
    <property type="protein sequence ID" value="TVO75982.1"/>
    <property type="molecule type" value="Genomic_DNA"/>
</dbReference>
<dbReference type="OrthoDB" id="6706726at2"/>
<reference evidence="1 2" key="1">
    <citation type="submission" date="2019-07" db="EMBL/GenBank/DDBJ databases">
        <title>The pathways for chlorine oxyanion respiration interact through the shared metabolite chlorate.</title>
        <authorList>
            <person name="Barnum T.P."/>
            <person name="Cheng Y."/>
            <person name="Hill K.A."/>
            <person name="Lucas L.N."/>
            <person name="Carlson H.K."/>
            <person name="Coates J.D."/>
        </authorList>
    </citation>
    <scope>NUCLEOTIDE SEQUENCE [LARGE SCALE GENOMIC DNA]</scope>
    <source>
        <strain evidence="1 2">BK-1</strain>
    </source>
</reference>
<accession>A0A558DS10</accession>
<evidence type="ECO:0008006" key="3">
    <source>
        <dbReference type="Google" id="ProtNLM"/>
    </source>
</evidence>